<proteinExistence type="predicted"/>
<dbReference type="GO" id="GO:0004386">
    <property type="term" value="F:helicase activity"/>
    <property type="evidence" value="ECO:0007669"/>
    <property type="project" value="InterPro"/>
</dbReference>
<evidence type="ECO:0000313" key="2">
    <source>
        <dbReference type="EMBL" id="GCB83465.1"/>
    </source>
</evidence>
<dbReference type="PANTHER" id="PTHR10887">
    <property type="entry name" value="DNA2/NAM7 HELICASE FAMILY"/>
    <property type="match status" value="1"/>
</dbReference>
<dbReference type="GO" id="GO:0001147">
    <property type="term" value="F:transcription termination site sequence-specific DNA binding"/>
    <property type="evidence" value="ECO:0007669"/>
    <property type="project" value="TreeGrafter"/>
</dbReference>
<name>A0A401QDK5_SCYTO</name>
<protein>
    <recommendedName>
        <fullName evidence="1">DNA2/NAM7 helicase helicase domain-containing protein</fullName>
    </recommendedName>
</protein>
<dbReference type="GO" id="GO:0006369">
    <property type="term" value="P:termination of RNA polymerase II transcription"/>
    <property type="evidence" value="ECO:0007669"/>
    <property type="project" value="TreeGrafter"/>
</dbReference>
<dbReference type="Gene3D" id="3.40.50.300">
    <property type="entry name" value="P-loop containing nucleotide triphosphate hydrolases"/>
    <property type="match status" value="1"/>
</dbReference>
<sequence>DDYNEYQQKAINVAYSMVKQPRIPKVCLIQGPPGTGKSKTIVGFLHRLLNEEQENVKPYDSRNIRTKRTRILVCAPSNAAIDDLMKKIIVDFKSKCKDKNNALGNCGDVNLVRLGTEKAINSDVTKFSLDYQVNHRLKKCQSDADQSNQRRKDWLDRRLDELGKKCAIIKKDKEKVNSISFCCGMSSGVEIHYQAG</sequence>
<feature type="domain" description="DNA2/NAM7 helicase helicase" evidence="1">
    <location>
        <begin position="3"/>
        <end position="167"/>
    </location>
</feature>
<dbReference type="PANTHER" id="PTHR10887:SF495">
    <property type="entry name" value="HELICASE SENATAXIN ISOFORM X1-RELATED"/>
    <property type="match status" value="1"/>
</dbReference>
<dbReference type="InterPro" id="IPR041677">
    <property type="entry name" value="DNA2/NAM7_AAA_11"/>
</dbReference>
<dbReference type="EMBL" id="BFAA01042383">
    <property type="protein sequence ID" value="GCB83465.1"/>
    <property type="molecule type" value="Genomic_DNA"/>
</dbReference>
<dbReference type="InterPro" id="IPR027417">
    <property type="entry name" value="P-loop_NTPase"/>
</dbReference>
<dbReference type="GO" id="GO:0016604">
    <property type="term" value="C:nuclear body"/>
    <property type="evidence" value="ECO:0007669"/>
    <property type="project" value="TreeGrafter"/>
</dbReference>
<dbReference type="STRING" id="75743.A0A401QDK5"/>
<gene>
    <name evidence="2" type="ORF">scyTo_0024271</name>
</gene>
<reference evidence="2 3" key="1">
    <citation type="journal article" date="2018" name="Nat. Ecol. Evol.">
        <title>Shark genomes provide insights into elasmobranch evolution and the origin of vertebrates.</title>
        <authorList>
            <person name="Hara Y"/>
            <person name="Yamaguchi K"/>
            <person name="Onimaru K"/>
            <person name="Kadota M"/>
            <person name="Koyanagi M"/>
            <person name="Keeley SD"/>
            <person name="Tatsumi K"/>
            <person name="Tanaka K"/>
            <person name="Motone F"/>
            <person name="Kageyama Y"/>
            <person name="Nozu R"/>
            <person name="Adachi N"/>
            <person name="Nishimura O"/>
            <person name="Nakagawa R"/>
            <person name="Tanegashima C"/>
            <person name="Kiyatake I"/>
            <person name="Matsumoto R"/>
            <person name="Murakumo K"/>
            <person name="Nishida K"/>
            <person name="Terakita A"/>
            <person name="Kuratani S"/>
            <person name="Sato K"/>
            <person name="Hyodo S Kuraku.S."/>
        </authorList>
    </citation>
    <scope>NUCLEOTIDE SEQUENCE [LARGE SCALE GENOMIC DNA]</scope>
</reference>
<evidence type="ECO:0000313" key="3">
    <source>
        <dbReference type="Proteomes" id="UP000288216"/>
    </source>
</evidence>
<dbReference type="SUPFAM" id="SSF52540">
    <property type="entry name" value="P-loop containing nucleoside triphosphate hydrolases"/>
    <property type="match status" value="1"/>
</dbReference>
<dbReference type="AlphaFoldDB" id="A0A401QDK5"/>
<dbReference type="Pfam" id="PF13086">
    <property type="entry name" value="AAA_11"/>
    <property type="match status" value="1"/>
</dbReference>
<dbReference type="OrthoDB" id="6513042at2759"/>
<keyword evidence="3" id="KW-1185">Reference proteome</keyword>
<evidence type="ECO:0000259" key="1">
    <source>
        <dbReference type="Pfam" id="PF13086"/>
    </source>
</evidence>
<organism evidence="2 3">
    <name type="scientific">Scyliorhinus torazame</name>
    <name type="common">Cloudy catshark</name>
    <name type="synonym">Catulus torazame</name>
    <dbReference type="NCBI Taxonomy" id="75743"/>
    <lineage>
        <taxon>Eukaryota</taxon>
        <taxon>Metazoa</taxon>
        <taxon>Chordata</taxon>
        <taxon>Craniata</taxon>
        <taxon>Vertebrata</taxon>
        <taxon>Chondrichthyes</taxon>
        <taxon>Elasmobranchii</taxon>
        <taxon>Galeomorphii</taxon>
        <taxon>Galeoidea</taxon>
        <taxon>Carcharhiniformes</taxon>
        <taxon>Scyliorhinidae</taxon>
        <taxon>Scyliorhinus</taxon>
    </lineage>
</organism>
<dbReference type="InterPro" id="IPR045055">
    <property type="entry name" value="DNA2/NAM7-like"/>
</dbReference>
<feature type="non-terminal residue" evidence="2">
    <location>
        <position position="1"/>
    </location>
</feature>
<dbReference type="Proteomes" id="UP000288216">
    <property type="component" value="Unassembled WGS sequence"/>
</dbReference>
<comment type="caution">
    <text evidence="2">The sequence shown here is derived from an EMBL/GenBank/DDBJ whole genome shotgun (WGS) entry which is preliminary data.</text>
</comment>
<accession>A0A401QDK5</accession>